<dbReference type="Pfam" id="PF00440">
    <property type="entry name" value="TetR_N"/>
    <property type="match status" value="1"/>
</dbReference>
<feature type="region of interest" description="Disordered" evidence="5">
    <location>
        <begin position="220"/>
        <end position="243"/>
    </location>
</feature>
<evidence type="ECO:0000256" key="3">
    <source>
        <dbReference type="ARBA" id="ARBA00023163"/>
    </source>
</evidence>
<dbReference type="PANTHER" id="PTHR30055:SF238">
    <property type="entry name" value="MYCOFACTOCIN BIOSYNTHESIS TRANSCRIPTIONAL REGULATOR MFTR-RELATED"/>
    <property type="match status" value="1"/>
</dbReference>
<evidence type="ECO:0000256" key="2">
    <source>
        <dbReference type="ARBA" id="ARBA00023125"/>
    </source>
</evidence>
<feature type="domain" description="HTH tetR-type" evidence="6">
    <location>
        <begin position="25"/>
        <end position="85"/>
    </location>
</feature>
<dbReference type="InterPro" id="IPR041347">
    <property type="entry name" value="MftR_C"/>
</dbReference>
<dbReference type="PROSITE" id="PS50977">
    <property type="entry name" value="HTH_TETR_2"/>
    <property type="match status" value="1"/>
</dbReference>
<evidence type="ECO:0000256" key="5">
    <source>
        <dbReference type="SAM" id="MobiDB-lite"/>
    </source>
</evidence>
<reference evidence="7 8" key="1">
    <citation type="submission" date="2020-02" db="EMBL/GenBank/DDBJ databases">
        <title>Whole-genome analyses of novel actinobacteria.</title>
        <authorList>
            <person name="Sahin N."/>
            <person name="Gencbay T."/>
        </authorList>
    </citation>
    <scope>NUCLEOTIDE SEQUENCE [LARGE SCALE GENOMIC DNA]</scope>
    <source>
        <strain evidence="7 8">HC44</strain>
    </source>
</reference>
<dbReference type="RefSeq" id="WP_165256559.1">
    <property type="nucleotide sequence ID" value="NZ_JAAKZY010000020.1"/>
</dbReference>
<feature type="compositionally biased region" description="Low complexity" evidence="5">
    <location>
        <begin position="220"/>
        <end position="231"/>
    </location>
</feature>
<dbReference type="Gene3D" id="1.10.357.10">
    <property type="entry name" value="Tetracycline Repressor, domain 2"/>
    <property type="match status" value="1"/>
</dbReference>
<dbReference type="SUPFAM" id="SSF46689">
    <property type="entry name" value="Homeodomain-like"/>
    <property type="match status" value="1"/>
</dbReference>
<keyword evidence="2 4" id="KW-0238">DNA-binding</keyword>
<proteinExistence type="predicted"/>
<name>A0A6G4V1B3_9ACTN</name>
<evidence type="ECO:0000313" key="8">
    <source>
        <dbReference type="Proteomes" id="UP000472335"/>
    </source>
</evidence>
<dbReference type="GO" id="GO:0003700">
    <property type="term" value="F:DNA-binding transcription factor activity"/>
    <property type="evidence" value="ECO:0007669"/>
    <property type="project" value="TreeGrafter"/>
</dbReference>
<evidence type="ECO:0000256" key="1">
    <source>
        <dbReference type="ARBA" id="ARBA00023015"/>
    </source>
</evidence>
<dbReference type="EMBL" id="JAAKZY010000020">
    <property type="protein sequence ID" value="NGO07786.1"/>
    <property type="molecule type" value="Genomic_DNA"/>
</dbReference>
<keyword evidence="3" id="KW-0804">Transcription</keyword>
<feature type="region of interest" description="Disordered" evidence="5">
    <location>
        <begin position="1"/>
        <end position="28"/>
    </location>
</feature>
<evidence type="ECO:0000259" key="6">
    <source>
        <dbReference type="PROSITE" id="PS50977"/>
    </source>
</evidence>
<keyword evidence="1" id="KW-0805">Transcription regulation</keyword>
<dbReference type="InterPro" id="IPR009057">
    <property type="entry name" value="Homeodomain-like_sf"/>
</dbReference>
<protein>
    <submittedName>
        <fullName evidence="7">TetR family transcriptional regulator</fullName>
    </submittedName>
</protein>
<comment type="caution">
    <text evidence="7">The sequence shown here is derived from an EMBL/GenBank/DDBJ whole genome shotgun (WGS) entry which is preliminary data.</text>
</comment>
<dbReference type="Gene3D" id="1.10.10.60">
    <property type="entry name" value="Homeodomain-like"/>
    <property type="match status" value="1"/>
</dbReference>
<dbReference type="InterPro" id="IPR001647">
    <property type="entry name" value="HTH_TetR"/>
</dbReference>
<sequence length="243" mass="26248">MKAKEPGTGIPAGAPAEDRRQRKARQTREAMATAAVDLILEHGVAAVTVEAIAERADVTRRTFSRHFQGKEDAALDFTRADGTRINAALRGRPVDEPPLIAYRNAVGEWLAARESLGKRAYVRWRELLRLVDAEPTLFAAYERIRVDAQDESIAVIADRLGTDPGQDMRPAVVVGAAAGVLSAALRTWARQEHQDDQGAAGLPAWVNRAFDTLTEQAAGAVGRDVAAASSHPPHPTPERKEGP</sequence>
<dbReference type="InterPro" id="IPR050109">
    <property type="entry name" value="HTH-type_TetR-like_transc_reg"/>
</dbReference>
<organism evidence="7 8">
    <name type="scientific">Streptomyces scabichelini</name>
    <dbReference type="NCBI Taxonomy" id="2711217"/>
    <lineage>
        <taxon>Bacteria</taxon>
        <taxon>Bacillati</taxon>
        <taxon>Actinomycetota</taxon>
        <taxon>Actinomycetes</taxon>
        <taxon>Kitasatosporales</taxon>
        <taxon>Streptomycetaceae</taxon>
        <taxon>Streptomyces</taxon>
    </lineage>
</organism>
<dbReference type="GO" id="GO:0000976">
    <property type="term" value="F:transcription cis-regulatory region binding"/>
    <property type="evidence" value="ECO:0007669"/>
    <property type="project" value="TreeGrafter"/>
</dbReference>
<gene>
    <name evidence="7" type="ORF">G5C60_08980</name>
</gene>
<evidence type="ECO:0000256" key="4">
    <source>
        <dbReference type="PROSITE-ProRule" id="PRU00335"/>
    </source>
</evidence>
<dbReference type="AlphaFoldDB" id="A0A6G4V1B3"/>
<keyword evidence="8" id="KW-1185">Reference proteome</keyword>
<dbReference type="PANTHER" id="PTHR30055">
    <property type="entry name" value="HTH-TYPE TRANSCRIPTIONAL REGULATOR RUTR"/>
    <property type="match status" value="1"/>
</dbReference>
<dbReference type="Proteomes" id="UP000472335">
    <property type="component" value="Unassembled WGS sequence"/>
</dbReference>
<feature type="DNA-binding region" description="H-T-H motif" evidence="4">
    <location>
        <begin position="48"/>
        <end position="67"/>
    </location>
</feature>
<accession>A0A6G4V1B3</accession>
<evidence type="ECO:0000313" key="7">
    <source>
        <dbReference type="EMBL" id="NGO07786.1"/>
    </source>
</evidence>
<dbReference type="Pfam" id="PF17754">
    <property type="entry name" value="TetR_C_14"/>
    <property type="match status" value="1"/>
</dbReference>